<feature type="chain" id="PRO_5024287673" description="Tetratricopeptide repeat protein" evidence="3">
    <location>
        <begin position="19"/>
        <end position="436"/>
    </location>
</feature>
<dbReference type="InterPro" id="IPR011990">
    <property type="entry name" value="TPR-like_helical_dom_sf"/>
</dbReference>
<accession>A0A5K7Z954</accession>
<keyword evidence="5" id="KW-1185">Reference proteome</keyword>
<evidence type="ECO:0000313" key="5">
    <source>
        <dbReference type="Proteomes" id="UP000427769"/>
    </source>
</evidence>
<feature type="repeat" description="TPR" evidence="1">
    <location>
        <begin position="382"/>
        <end position="415"/>
    </location>
</feature>
<evidence type="ECO:0000256" key="1">
    <source>
        <dbReference type="PROSITE-ProRule" id="PRU00339"/>
    </source>
</evidence>
<dbReference type="OrthoDB" id="5414870at2"/>
<sequence length="436" mass="49182">MKRAWLPVIAIIAWAALAACSGSMDSLSTLVHSGPWWRAEQIETISVRARELEAHGELGMALDHWRLVEDIAADSKEAEREIQRIEEKIDAAVRSHYQAGLAKLRDRRSTDARNHFLAALRLDPTFQPALRQIRARFSPFPFRVYQTVPGDRPASVAEKFFGDEKKAFLVAWFNHLPEDRALPPGSLLILPKWEDAEPPEIKEQPAPDPLDVARDRLSDGDLQGAMALVRQADPSDTKAQALIHTIQLGQAAQQVEAGRLADAEASLAAVPDGFEGKAALAEKLDFTLKQRQFDLDLKNARQLFNQGRYGQCLDQAEMLMQRAPDNSEAARLAAEARYRLALEYFDHQRYREARTLLENMEESHEAGTALKKAVHARLVELAQVHYRNGVKHFINEDLKKAIAEWEMALDCDPDHAKARENIENARRLLHKIETLP</sequence>
<reference evidence="4 5" key="1">
    <citation type="submission" date="2019-11" db="EMBL/GenBank/DDBJ databases">
        <title>Comparative genomics of hydrocarbon-degrading Desulfosarcina strains.</title>
        <authorList>
            <person name="Watanabe M."/>
            <person name="Kojima H."/>
            <person name="Fukui M."/>
        </authorList>
    </citation>
    <scope>NUCLEOTIDE SEQUENCE [LARGE SCALE GENOMIC DNA]</scope>
    <source>
        <strain evidence="4 5">PP31</strain>
    </source>
</reference>
<name>A0A5K7Z954_9BACT</name>
<dbReference type="SMART" id="SM00028">
    <property type="entry name" value="TPR"/>
    <property type="match status" value="4"/>
</dbReference>
<organism evidence="4 5">
    <name type="scientific">Desulfosarcina widdelii</name>
    <dbReference type="NCBI Taxonomy" id="947919"/>
    <lineage>
        <taxon>Bacteria</taxon>
        <taxon>Pseudomonadati</taxon>
        <taxon>Thermodesulfobacteriota</taxon>
        <taxon>Desulfobacteria</taxon>
        <taxon>Desulfobacterales</taxon>
        <taxon>Desulfosarcinaceae</taxon>
        <taxon>Desulfosarcina</taxon>
    </lineage>
</organism>
<dbReference type="PROSITE" id="PS50005">
    <property type="entry name" value="TPR"/>
    <property type="match status" value="1"/>
</dbReference>
<keyword evidence="3" id="KW-0732">Signal</keyword>
<dbReference type="AlphaFoldDB" id="A0A5K7Z954"/>
<dbReference type="KEGG" id="dwd:DSCW_40960"/>
<feature type="signal peptide" evidence="3">
    <location>
        <begin position="1"/>
        <end position="18"/>
    </location>
</feature>
<evidence type="ECO:0008006" key="6">
    <source>
        <dbReference type="Google" id="ProtNLM"/>
    </source>
</evidence>
<evidence type="ECO:0000313" key="4">
    <source>
        <dbReference type="EMBL" id="BBO76679.1"/>
    </source>
</evidence>
<protein>
    <recommendedName>
        <fullName evidence="6">Tetratricopeptide repeat protein</fullName>
    </recommendedName>
</protein>
<dbReference type="Proteomes" id="UP000427769">
    <property type="component" value="Chromosome"/>
</dbReference>
<proteinExistence type="predicted"/>
<dbReference type="SUPFAM" id="SSF48452">
    <property type="entry name" value="TPR-like"/>
    <property type="match status" value="1"/>
</dbReference>
<dbReference type="EMBL" id="AP021875">
    <property type="protein sequence ID" value="BBO76679.1"/>
    <property type="molecule type" value="Genomic_DNA"/>
</dbReference>
<dbReference type="RefSeq" id="WP_155305490.1">
    <property type="nucleotide sequence ID" value="NZ_AP021875.1"/>
</dbReference>
<keyword evidence="1" id="KW-0802">TPR repeat</keyword>
<keyword evidence="2" id="KW-0175">Coiled coil</keyword>
<feature type="coiled-coil region" evidence="2">
    <location>
        <begin position="68"/>
        <end position="95"/>
    </location>
</feature>
<gene>
    <name evidence="4" type="ORF">DSCW_40960</name>
</gene>
<dbReference type="PROSITE" id="PS51257">
    <property type="entry name" value="PROKAR_LIPOPROTEIN"/>
    <property type="match status" value="1"/>
</dbReference>
<evidence type="ECO:0000256" key="3">
    <source>
        <dbReference type="SAM" id="SignalP"/>
    </source>
</evidence>
<evidence type="ECO:0000256" key="2">
    <source>
        <dbReference type="SAM" id="Coils"/>
    </source>
</evidence>
<dbReference type="Gene3D" id="1.25.40.10">
    <property type="entry name" value="Tetratricopeptide repeat domain"/>
    <property type="match status" value="2"/>
</dbReference>
<dbReference type="InterPro" id="IPR019734">
    <property type="entry name" value="TPR_rpt"/>
</dbReference>